<dbReference type="InterPro" id="IPR029045">
    <property type="entry name" value="ClpP/crotonase-like_dom_sf"/>
</dbReference>
<accession>A0ABV3QB21</accession>
<gene>
    <name evidence="1" type="ORF">ABQJ54_01310</name>
</gene>
<keyword evidence="2" id="KW-1185">Reference proteome</keyword>
<dbReference type="Proteomes" id="UP001556220">
    <property type="component" value="Unassembled WGS sequence"/>
</dbReference>
<evidence type="ECO:0008006" key="3">
    <source>
        <dbReference type="Google" id="ProtNLM"/>
    </source>
</evidence>
<comment type="caution">
    <text evidence="1">The sequence shown here is derived from an EMBL/GenBank/DDBJ whole genome shotgun (WGS) entry which is preliminary data.</text>
</comment>
<sequence>MTLVVIVGGLNLAFHFNFHRAAPDANYPTPASPLEAQQQDVDYFAKVIARDRAFSPAAREMAEARIAALQALPDALPSPKLHVALMQVMALADNGHSRMDATADQGTLIVPLRVTRFAEGFYVTRAAAAYREMLGGRVTSIDGHPIDQVLLQLDTLRGGVEGFRRENDATYIIVQDLLYGLGIATDSKASTWTVVLPDGRTVTRRLDAYSMHKGDGIPSSGRWLSPEPSKGVEQDWSAYHPQSAELPETWRDFDNPFRIFPAAGSCAQVVRLQSIGDVGSRRIAPFLAAAEATLRANPPCAVILDLRGDGGGDYTNTWHFAHVLPGLLAPGGRIFVLTNSQTFSAAITTAAFVKDAGGDRVTIIGEPVGDRLSFFSEGNKACLPNLKVCAYPQTAKHDYQHSCDNWRECFWLNWFYPVRVKSLQPDIVVPLKFEDWNRGHDAAYEAACQLAMHPARKIDQNPRVGH</sequence>
<reference evidence="1 2" key="1">
    <citation type="submission" date="2024-06" db="EMBL/GenBank/DDBJ databases">
        <authorList>
            <person name="Woo H."/>
        </authorList>
    </citation>
    <scope>NUCLEOTIDE SEQUENCE [LARGE SCALE GENOMIC DNA]</scope>
    <source>
        <strain evidence="1 2">Si-c</strain>
    </source>
</reference>
<organism evidence="1 2">
    <name type="scientific">Rhodanobacter lycopersici</name>
    <dbReference type="NCBI Taxonomy" id="3162487"/>
    <lineage>
        <taxon>Bacteria</taxon>
        <taxon>Pseudomonadati</taxon>
        <taxon>Pseudomonadota</taxon>
        <taxon>Gammaproteobacteria</taxon>
        <taxon>Lysobacterales</taxon>
        <taxon>Rhodanobacteraceae</taxon>
        <taxon>Rhodanobacter</taxon>
    </lineage>
</organism>
<dbReference type="EMBL" id="JBFOHK010000001">
    <property type="protein sequence ID" value="MEW9570381.1"/>
    <property type="molecule type" value="Genomic_DNA"/>
</dbReference>
<dbReference type="Gene3D" id="3.90.226.10">
    <property type="entry name" value="2-enoyl-CoA Hydratase, Chain A, domain 1"/>
    <property type="match status" value="1"/>
</dbReference>
<proteinExistence type="predicted"/>
<evidence type="ECO:0000313" key="2">
    <source>
        <dbReference type="Proteomes" id="UP001556220"/>
    </source>
</evidence>
<protein>
    <recommendedName>
        <fullName evidence="3">Tail specific protease domain-containing protein</fullName>
    </recommendedName>
</protein>
<evidence type="ECO:0000313" key="1">
    <source>
        <dbReference type="EMBL" id="MEW9570381.1"/>
    </source>
</evidence>
<name>A0ABV3QB21_9GAMM</name>
<dbReference type="SUPFAM" id="SSF52096">
    <property type="entry name" value="ClpP/crotonase"/>
    <property type="match status" value="1"/>
</dbReference>
<dbReference type="RefSeq" id="WP_367852477.1">
    <property type="nucleotide sequence ID" value="NZ_JBFOHK010000001.1"/>
</dbReference>